<dbReference type="AlphaFoldDB" id="A0A0D2GRG0"/>
<name>A0A0D2GRG0_9EURO</name>
<organism evidence="4 5">
    <name type="scientific">Fonsecaea multimorphosa CBS 102226</name>
    <dbReference type="NCBI Taxonomy" id="1442371"/>
    <lineage>
        <taxon>Eukaryota</taxon>
        <taxon>Fungi</taxon>
        <taxon>Dikarya</taxon>
        <taxon>Ascomycota</taxon>
        <taxon>Pezizomycotina</taxon>
        <taxon>Eurotiomycetes</taxon>
        <taxon>Chaetothyriomycetidae</taxon>
        <taxon>Chaetothyriales</taxon>
        <taxon>Herpotrichiellaceae</taxon>
        <taxon>Fonsecaea</taxon>
    </lineage>
</organism>
<dbReference type="SUPFAM" id="SSF47072">
    <property type="entry name" value="Cysteine alpha-hairpin motif"/>
    <property type="match status" value="1"/>
</dbReference>
<dbReference type="EMBL" id="KN848110">
    <property type="protein sequence ID" value="KIX92120.1"/>
    <property type="molecule type" value="Genomic_DNA"/>
</dbReference>
<dbReference type="OrthoDB" id="1106148at2759"/>
<dbReference type="RefSeq" id="XP_016626243.1">
    <property type="nucleotide sequence ID" value="XM_016782691.1"/>
</dbReference>
<feature type="compositionally biased region" description="Low complexity" evidence="2">
    <location>
        <begin position="18"/>
        <end position="52"/>
    </location>
</feature>
<dbReference type="GeneID" id="27717950"/>
<dbReference type="Proteomes" id="UP000053411">
    <property type="component" value="Unassembled WGS sequence"/>
</dbReference>
<dbReference type="GO" id="GO:0005634">
    <property type="term" value="C:nucleus"/>
    <property type="evidence" value="ECO:0007669"/>
    <property type="project" value="TreeGrafter"/>
</dbReference>
<accession>A0A0D2GRG0</accession>
<evidence type="ECO:0000256" key="1">
    <source>
        <dbReference type="ARBA" id="ARBA00023157"/>
    </source>
</evidence>
<sequence length="178" mass="18321">MPRSRGGAPSRPAPSRPTAPAAAPRSVAPQQQQQRPMTTTAAAGGHPNAPAQHAPPPAQASQGPGLFGQMASTAAGVAVGSSIGHAIGGFFGGGSSYSQPAEQQQQQQQPTDAYARTGDAMPNALYSQSNYSATEATGPCAADIKSFTDCMNQNQGNLTICGWYMEQLKACQQAARQY</sequence>
<dbReference type="InterPro" id="IPR010625">
    <property type="entry name" value="CHCH"/>
</dbReference>
<keyword evidence="1" id="KW-1015">Disulfide bond</keyword>
<evidence type="ECO:0000313" key="4">
    <source>
        <dbReference type="EMBL" id="KIX92120.1"/>
    </source>
</evidence>
<evidence type="ECO:0000259" key="3">
    <source>
        <dbReference type="Pfam" id="PF06747"/>
    </source>
</evidence>
<reference evidence="4 5" key="1">
    <citation type="submission" date="2015-01" db="EMBL/GenBank/DDBJ databases">
        <title>The Genome Sequence of Fonsecaea multimorphosa CBS 102226.</title>
        <authorList>
            <consortium name="The Broad Institute Genomics Platform"/>
            <person name="Cuomo C."/>
            <person name="de Hoog S."/>
            <person name="Gorbushina A."/>
            <person name="Stielow B."/>
            <person name="Teixiera M."/>
            <person name="Abouelleil A."/>
            <person name="Chapman S.B."/>
            <person name="Priest M."/>
            <person name="Young S.K."/>
            <person name="Wortman J."/>
            <person name="Nusbaum C."/>
            <person name="Birren B."/>
        </authorList>
    </citation>
    <scope>NUCLEOTIDE SEQUENCE [LARGE SCALE GENOMIC DNA]</scope>
    <source>
        <strain evidence="4 5">CBS 102226</strain>
    </source>
</reference>
<dbReference type="InterPro" id="IPR009069">
    <property type="entry name" value="Cys_alpha_HP_mot_SF"/>
</dbReference>
<evidence type="ECO:0000256" key="2">
    <source>
        <dbReference type="SAM" id="MobiDB-lite"/>
    </source>
</evidence>
<dbReference type="PANTHER" id="PTHR13523">
    <property type="entry name" value="COILED-COIL-HELIX-COILED-COIL-HELIX DOMAIN CONTAINING 2/NUR77"/>
    <property type="match status" value="1"/>
</dbReference>
<feature type="compositionally biased region" description="Low complexity" evidence="2">
    <location>
        <begin position="1"/>
        <end position="10"/>
    </location>
</feature>
<gene>
    <name evidence="4" type="ORF">Z520_12204</name>
</gene>
<dbReference type="PANTHER" id="PTHR13523:SF2">
    <property type="entry name" value="COILED-COIL-HELIX-COILED-COIL-HELIX DOMAIN CONTAINING 2, ISOFORM A-RELATED"/>
    <property type="match status" value="1"/>
</dbReference>
<dbReference type="GO" id="GO:0005739">
    <property type="term" value="C:mitochondrion"/>
    <property type="evidence" value="ECO:0007669"/>
    <property type="project" value="TreeGrafter"/>
</dbReference>
<evidence type="ECO:0000313" key="5">
    <source>
        <dbReference type="Proteomes" id="UP000053411"/>
    </source>
</evidence>
<dbReference type="VEuPathDB" id="FungiDB:Z520_12204"/>
<protein>
    <recommendedName>
        <fullName evidence="3">CHCH domain-containing protein</fullName>
    </recommendedName>
</protein>
<dbReference type="InterPro" id="IPR055304">
    <property type="entry name" value="CHCHD2/10-like"/>
</dbReference>
<keyword evidence="5" id="KW-1185">Reference proteome</keyword>
<dbReference type="Pfam" id="PF06747">
    <property type="entry name" value="CHCH"/>
    <property type="match status" value="1"/>
</dbReference>
<dbReference type="STRING" id="1442371.A0A0D2GRG0"/>
<dbReference type="GO" id="GO:0007005">
    <property type="term" value="P:mitochondrion organization"/>
    <property type="evidence" value="ECO:0007669"/>
    <property type="project" value="InterPro"/>
</dbReference>
<feature type="domain" description="CHCH" evidence="3">
    <location>
        <begin position="140"/>
        <end position="173"/>
    </location>
</feature>
<proteinExistence type="predicted"/>
<feature type="region of interest" description="Disordered" evidence="2">
    <location>
        <begin position="94"/>
        <end position="113"/>
    </location>
</feature>
<feature type="region of interest" description="Disordered" evidence="2">
    <location>
        <begin position="1"/>
        <end position="67"/>
    </location>
</feature>